<evidence type="ECO:0000313" key="2">
    <source>
        <dbReference type="Proteomes" id="UP000182841"/>
    </source>
</evidence>
<organism evidence="1 2">
    <name type="scientific">Streptomyces qinglanensis</name>
    <dbReference type="NCBI Taxonomy" id="943816"/>
    <lineage>
        <taxon>Bacteria</taxon>
        <taxon>Bacillati</taxon>
        <taxon>Actinomycetota</taxon>
        <taxon>Actinomycetes</taxon>
        <taxon>Kitasatosporales</taxon>
        <taxon>Streptomycetaceae</taxon>
        <taxon>Streptomyces</taxon>
    </lineage>
</organism>
<keyword evidence="2" id="KW-1185">Reference proteome</keyword>
<evidence type="ECO:0008006" key="3">
    <source>
        <dbReference type="Google" id="ProtNLM"/>
    </source>
</evidence>
<protein>
    <recommendedName>
        <fullName evidence="3">Lipoprotein</fullName>
    </recommendedName>
</protein>
<dbReference type="RefSeq" id="WP_143081880.1">
    <property type="nucleotide sequence ID" value="NZ_FOGO01000011.1"/>
</dbReference>
<gene>
    <name evidence="1" type="ORF">SAMN05421870_111154</name>
</gene>
<reference evidence="2" key="1">
    <citation type="submission" date="2016-10" db="EMBL/GenBank/DDBJ databases">
        <authorList>
            <person name="Varghese N."/>
            <person name="Submissions S."/>
        </authorList>
    </citation>
    <scope>NUCLEOTIDE SEQUENCE [LARGE SCALE GENOMIC DNA]</scope>
    <source>
        <strain evidence="2">CGMCC 4.6825</strain>
    </source>
</reference>
<evidence type="ECO:0000313" key="1">
    <source>
        <dbReference type="EMBL" id="SES19254.1"/>
    </source>
</evidence>
<accession>A0A1H9VCS9</accession>
<sequence length="157" mass="16506">METRPLKVSVVVMASILATLSGCSSQKTNNCNGASQCGDGNNRAVESKPRAELELAKVTAEIRPGIEAVEKPAEGPGEKVKIAGVHIDITASNLGKAPSFISKGIVTFRKSGHLEGCHQIGGGGSYLPKQPMTSQSISHWNILEGASTRPLPVFQEN</sequence>
<name>A0A1H9VCS9_9ACTN</name>
<dbReference type="OrthoDB" id="5196323at2"/>
<dbReference type="Proteomes" id="UP000182841">
    <property type="component" value="Unassembled WGS sequence"/>
</dbReference>
<dbReference type="EMBL" id="FOGO01000011">
    <property type="protein sequence ID" value="SES19254.1"/>
    <property type="molecule type" value="Genomic_DNA"/>
</dbReference>
<dbReference type="AlphaFoldDB" id="A0A1H9VCS9"/>
<proteinExistence type="predicted"/>
<dbReference type="PROSITE" id="PS51257">
    <property type="entry name" value="PROKAR_LIPOPROTEIN"/>
    <property type="match status" value="1"/>
</dbReference>